<evidence type="ECO:0000313" key="3">
    <source>
        <dbReference type="Proteomes" id="UP000027138"/>
    </source>
</evidence>
<organism evidence="2 3">
    <name type="scientific">Jatropha curcas</name>
    <name type="common">Barbados nut</name>
    <dbReference type="NCBI Taxonomy" id="180498"/>
    <lineage>
        <taxon>Eukaryota</taxon>
        <taxon>Viridiplantae</taxon>
        <taxon>Streptophyta</taxon>
        <taxon>Embryophyta</taxon>
        <taxon>Tracheophyta</taxon>
        <taxon>Spermatophyta</taxon>
        <taxon>Magnoliopsida</taxon>
        <taxon>eudicotyledons</taxon>
        <taxon>Gunneridae</taxon>
        <taxon>Pentapetalae</taxon>
        <taxon>rosids</taxon>
        <taxon>fabids</taxon>
        <taxon>Malpighiales</taxon>
        <taxon>Euphorbiaceae</taxon>
        <taxon>Crotonoideae</taxon>
        <taxon>Jatropheae</taxon>
        <taxon>Jatropha</taxon>
    </lineage>
</organism>
<dbReference type="Pfam" id="PF06974">
    <property type="entry name" value="WS_DGAT_C"/>
    <property type="match status" value="1"/>
</dbReference>
<protein>
    <recommendedName>
        <fullName evidence="1">O-acyltransferase WSD1 C-terminal domain-containing protein</fullName>
    </recommendedName>
</protein>
<evidence type="ECO:0000313" key="2">
    <source>
        <dbReference type="EMBL" id="KDP45602.1"/>
    </source>
</evidence>
<feature type="domain" description="O-acyltransferase WSD1 C-terminal" evidence="1">
    <location>
        <begin position="58"/>
        <end position="201"/>
    </location>
</feature>
<dbReference type="PANTHER" id="PTHR31650">
    <property type="entry name" value="O-ACYLTRANSFERASE (WSD1-LIKE) FAMILY PROTEIN"/>
    <property type="match status" value="1"/>
</dbReference>
<sequence length="212" mass="23451">MAVLQASLSRYLNRLYGDNDRATEKENNLPKGLHVRAAVPVSFKMGIHALPQTKHMVGNNVGIILFPFTIAIKDDPLDYLRTAKASMDRKKNSFEAIASGTIIKLFTYFFGIKGASIYAQRIFSQTTILVSNLPGPTQESSVYGHSISFIAPTVYGLPNALTVNFQSYFNKMAIVLSVDENAIPNPHQLCTDFEESLKLIKDAAMARAKMMT</sequence>
<dbReference type="InterPro" id="IPR009721">
    <property type="entry name" value="O-acyltransferase_WSD1_C"/>
</dbReference>
<dbReference type="PANTHER" id="PTHR31650:SF1">
    <property type="entry name" value="WAX ESTER SYNTHASE_DIACYLGLYCEROL ACYLTRANSFERASE 4-RELATED"/>
    <property type="match status" value="1"/>
</dbReference>
<dbReference type="AlphaFoldDB" id="A0A067LB20"/>
<gene>
    <name evidence="2" type="ORF">JCGZ_17209</name>
</gene>
<accession>A0A067LB20</accession>
<dbReference type="GO" id="GO:0005886">
    <property type="term" value="C:plasma membrane"/>
    <property type="evidence" value="ECO:0007669"/>
    <property type="project" value="TreeGrafter"/>
</dbReference>
<evidence type="ECO:0000259" key="1">
    <source>
        <dbReference type="Pfam" id="PF06974"/>
    </source>
</evidence>
<dbReference type="EMBL" id="KK914227">
    <property type="protein sequence ID" value="KDP45602.1"/>
    <property type="molecule type" value="Genomic_DNA"/>
</dbReference>
<proteinExistence type="predicted"/>
<dbReference type="InterPro" id="IPR045034">
    <property type="entry name" value="O-acyltransferase_WSD1-like"/>
</dbReference>
<dbReference type="OrthoDB" id="619536at2759"/>
<keyword evidence="3" id="KW-1185">Reference proteome</keyword>
<dbReference type="GO" id="GO:0019432">
    <property type="term" value="P:triglyceride biosynthetic process"/>
    <property type="evidence" value="ECO:0007669"/>
    <property type="project" value="TreeGrafter"/>
</dbReference>
<dbReference type="Proteomes" id="UP000027138">
    <property type="component" value="Unassembled WGS sequence"/>
</dbReference>
<name>A0A067LB20_JATCU</name>
<dbReference type="GO" id="GO:0008374">
    <property type="term" value="F:O-acyltransferase activity"/>
    <property type="evidence" value="ECO:0007669"/>
    <property type="project" value="InterPro"/>
</dbReference>
<reference evidence="2 3" key="1">
    <citation type="journal article" date="2014" name="PLoS ONE">
        <title>Global Analysis of Gene Expression Profiles in Physic Nut (Jatropha curcas L.) Seedlings Exposed to Salt Stress.</title>
        <authorList>
            <person name="Zhang L."/>
            <person name="Zhang C."/>
            <person name="Wu P."/>
            <person name="Chen Y."/>
            <person name="Li M."/>
            <person name="Jiang H."/>
            <person name="Wu G."/>
        </authorList>
    </citation>
    <scope>NUCLEOTIDE SEQUENCE [LARGE SCALE GENOMIC DNA]</scope>
    <source>
        <strain evidence="3">cv. GZQX0401</strain>
        <tissue evidence="2">Young leaves</tissue>
    </source>
</reference>